<accession>A0A519BNY9</accession>
<feature type="transmembrane region" description="Helical" evidence="7">
    <location>
        <begin position="92"/>
        <end position="112"/>
    </location>
</feature>
<comment type="subcellular location">
    <subcellularLocation>
        <location evidence="1">Membrane</location>
        <topology evidence="1">Multi-pass membrane protein</topology>
    </subcellularLocation>
</comment>
<dbReference type="EMBL" id="SGBB01000004">
    <property type="protein sequence ID" value="RZD18929.1"/>
    <property type="molecule type" value="Genomic_DNA"/>
</dbReference>
<feature type="compositionally biased region" description="Basic and acidic residues" evidence="6">
    <location>
        <begin position="328"/>
        <end position="337"/>
    </location>
</feature>
<comment type="caution">
    <text evidence="9">The sequence shown here is derived from an EMBL/GenBank/DDBJ whole genome shotgun (WGS) entry which is preliminary data.</text>
</comment>
<dbReference type="InterPro" id="IPR045275">
    <property type="entry name" value="MscS_archaea/bacteria_type"/>
</dbReference>
<feature type="region of interest" description="Disordered" evidence="6">
    <location>
        <begin position="315"/>
        <end position="337"/>
    </location>
</feature>
<dbReference type="InterPro" id="IPR023408">
    <property type="entry name" value="MscS_beta-dom_sf"/>
</dbReference>
<evidence type="ECO:0000256" key="3">
    <source>
        <dbReference type="ARBA" id="ARBA00022692"/>
    </source>
</evidence>
<dbReference type="Proteomes" id="UP000319296">
    <property type="component" value="Unassembled WGS sequence"/>
</dbReference>
<keyword evidence="5 7" id="KW-0472">Membrane</keyword>
<evidence type="ECO:0000256" key="1">
    <source>
        <dbReference type="ARBA" id="ARBA00004141"/>
    </source>
</evidence>
<dbReference type="InterPro" id="IPR010920">
    <property type="entry name" value="LSM_dom_sf"/>
</dbReference>
<evidence type="ECO:0000313" key="10">
    <source>
        <dbReference type="Proteomes" id="UP000319296"/>
    </source>
</evidence>
<dbReference type="AlphaFoldDB" id="A0A519BNY9"/>
<sequence length="337" mass="38159">MNENKNSGDKKNNTFKKVLYYVIGIIAILLFVYTVLYAVSLYSKNLPKGSFSIIEAVILVIFGILVIKLIQNLFVKIVHNYLSEDKLGLLKFLFNVTAYFILFLLIFSSLGIDVTNILLGATFLGIVFGLASQTILSNLLSGFAILFAKPFKIGDRITIVTWQWGLLMSTYQHETMKPGYTGVIKDINILFTTIREDSGFIMKAPNNILMQSMITNYANTNKRLVRIRFELDKTIDFKTFKEEFNNYLLTQVLIEKTPLPTIRIVDLSLTSYFVAVEAFTPSIFEDPVRDLVLSYVLKVVAKKQSETVNKPPAEADKVNSLIATDNNNKLKEKEGKK</sequence>
<evidence type="ECO:0000313" key="9">
    <source>
        <dbReference type="EMBL" id="RZD18929.1"/>
    </source>
</evidence>
<evidence type="ECO:0000256" key="4">
    <source>
        <dbReference type="ARBA" id="ARBA00022989"/>
    </source>
</evidence>
<feature type="transmembrane region" description="Helical" evidence="7">
    <location>
        <begin position="18"/>
        <end position="39"/>
    </location>
</feature>
<evidence type="ECO:0000256" key="6">
    <source>
        <dbReference type="SAM" id="MobiDB-lite"/>
    </source>
</evidence>
<comment type="similarity">
    <text evidence="2">Belongs to the MscS (TC 1.A.23) family.</text>
</comment>
<name>A0A519BNY9_9DELT</name>
<dbReference type="PANTHER" id="PTHR30221">
    <property type="entry name" value="SMALL-CONDUCTANCE MECHANOSENSITIVE CHANNEL"/>
    <property type="match status" value="1"/>
</dbReference>
<evidence type="ECO:0000256" key="7">
    <source>
        <dbReference type="SAM" id="Phobius"/>
    </source>
</evidence>
<dbReference type="InterPro" id="IPR006685">
    <property type="entry name" value="MscS_channel_2nd"/>
</dbReference>
<dbReference type="GO" id="GO:0008381">
    <property type="term" value="F:mechanosensitive monoatomic ion channel activity"/>
    <property type="evidence" value="ECO:0007669"/>
    <property type="project" value="InterPro"/>
</dbReference>
<gene>
    <name evidence="9" type="ORF">EVG15_03710</name>
</gene>
<dbReference type="GO" id="GO:0016020">
    <property type="term" value="C:membrane"/>
    <property type="evidence" value="ECO:0007669"/>
    <property type="project" value="UniProtKB-SubCell"/>
</dbReference>
<dbReference type="SUPFAM" id="SSF82861">
    <property type="entry name" value="Mechanosensitive channel protein MscS (YggB), transmembrane region"/>
    <property type="match status" value="1"/>
</dbReference>
<protein>
    <submittedName>
        <fullName evidence="9">Mechanosensitive ion channel family protein</fullName>
    </submittedName>
</protein>
<feature type="transmembrane region" description="Helical" evidence="7">
    <location>
        <begin position="51"/>
        <end position="71"/>
    </location>
</feature>
<feature type="domain" description="Mechanosensitive ion channel MscS" evidence="8">
    <location>
        <begin position="134"/>
        <end position="218"/>
    </location>
</feature>
<evidence type="ECO:0000256" key="5">
    <source>
        <dbReference type="ARBA" id="ARBA00023136"/>
    </source>
</evidence>
<evidence type="ECO:0000259" key="8">
    <source>
        <dbReference type="Pfam" id="PF00924"/>
    </source>
</evidence>
<dbReference type="InterPro" id="IPR011014">
    <property type="entry name" value="MscS_channel_TM-2"/>
</dbReference>
<reference evidence="9 10" key="1">
    <citation type="journal article" date="2019" name="ISME J.">
        <title>Insights into ecological role of a new deltaproteobacterial order Candidatus Acidulodesulfobacterales by metagenomics and metatranscriptomics.</title>
        <authorList>
            <person name="Tan S."/>
            <person name="Liu J."/>
            <person name="Fang Y."/>
            <person name="Hedlund B.P."/>
            <person name="Lian Z.H."/>
            <person name="Huang L.Y."/>
            <person name="Li J.T."/>
            <person name="Huang L.N."/>
            <person name="Li W.J."/>
            <person name="Jiang H.C."/>
            <person name="Dong H.L."/>
            <person name="Shu W.S."/>
        </authorList>
    </citation>
    <scope>NUCLEOTIDE SEQUENCE [LARGE SCALE GENOMIC DNA]</scope>
    <source>
        <strain evidence="9">AP1</strain>
    </source>
</reference>
<keyword evidence="4 7" id="KW-1133">Transmembrane helix</keyword>
<dbReference type="Gene3D" id="2.30.30.60">
    <property type="match status" value="1"/>
</dbReference>
<dbReference type="Pfam" id="PF00924">
    <property type="entry name" value="MS_channel_2nd"/>
    <property type="match status" value="1"/>
</dbReference>
<dbReference type="SUPFAM" id="SSF50182">
    <property type="entry name" value="Sm-like ribonucleoproteins"/>
    <property type="match status" value="1"/>
</dbReference>
<dbReference type="Gene3D" id="1.10.287.1260">
    <property type="match status" value="1"/>
</dbReference>
<dbReference type="PANTHER" id="PTHR30221:SF1">
    <property type="entry name" value="SMALL-CONDUCTANCE MECHANOSENSITIVE CHANNEL"/>
    <property type="match status" value="1"/>
</dbReference>
<keyword evidence="3 7" id="KW-0812">Transmembrane</keyword>
<organism evidence="9 10">
    <name type="scientific">Candidatus Acididesulfobacter diazotrophicus</name>
    <dbReference type="NCBI Taxonomy" id="2597226"/>
    <lineage>
        <taxon>Bacteria</taxon>
        <taxon>Deltaproteobacteria</taxon>
        <taxon>Candidatus Acidulodesulfobacterales</taxon>
        <taxon>Candidatus Acididesulfobacter</taxon>
    </lineage>
</organism>
<evidence type="ECO:0000256" key="2">
    <source>
        <dbReference type="ARBA" id="ARBA00008017"/>
    </source>
</evidence>
<proteinExistence type="inferred from homology"/>
<feature type="transmembrane region" description="Helical" evidence="7">
    <location>
        <begin position="118"/>
        <end position="147"/>
    </location>
</feature>